<dbReference type="EMBL" id="ML208274">
    <property type="protein sequence ID" value="TFK73662.1"/>
    <property type="molecule type" value="Genomic_DNA"/>
</dbReference>
<proteinExistence type="predicted"/>
<gene>
    <name evidence="1" type="ORF">BDN72DRAFT_893839</name>
</gene>
<sequence>MHTTHPAADAESDSQLTRTRQDHIERAYAQSQPLPTGLKSPGGQSQGLTRSYSQPTHPQTIPRGHFTPLNGLANYGSDAEESSPANSDNYLPPESEDSDDSSLPDPDFENDDDDTHLNERFRQRHPSSDSFVVSDADDDDDGATHTRKKAAVSRKRVTKGRKAALERQPAEKGKKRKAPSGPFAAKKKIKVAVTKKPRNLKGKERADDDNPAMRADWQQPTFSLATRTSQARVTGETVPFELDRPESALSQQGVPPVAIADIPKATKTVYPPRTRPVALRPLPIPQPQQQSSQAPETELAGPSVPIANAKAIYPRQTHPTSRALPIPPQQQPSQGSSQMYARQAAPPIPTARLRKPVQPLLPIHNAQDDHLATPSRGKHTHLATPPHTNPRQASSQPLAVSGSSGPRVPTNPRQASSQPLTASGSSGPRVPTTTSRPTGPRMPTSAHVPAPVQLNAQDLRLRHYYVHDYEEQTNETFEQAAGGFMSDEEQMLDMQERDGLQGPQLAAHFTPDLTVTDMHKAGRARNRVPQPSSSKRAGPVRPNFKHFLKPIVDEFKKAELRLFNDLALRDSWDRPDEETLAQMWNDTEGEQWPVQTSLTASGESGDYERWSWAKGLLARVITQWTAKIGDRGLSAVEAEIRMRFGEPEDQDVEKVADWVRFMLGPSDDLSCPDRPFLWQSRDLPHHEDEVAYEINEAGEEVEVMEGLFYGCLVARTLARHLDFLARSIEPDDDFEPTSQPRGALMMSIHSVHRALLFWRSGRLMTPSSVSEASFSKKNWGDALTPTVVKGERCMELTPRGTVFKATIDALTQEQWVAILDAAKSYTRGAGVIRSGVAHEIKVITAPPVILSDRRHNAQ</sequence>
<evidence type="ECO:0000313" key="1">
    <source>
        <dbReference type="EMBL" id="TFK73662.1"/>
    </source>
</evidence>
<protein>
    <submittedName>
        <fullName evidence="1">Uncharacterized protein</fullName>
    </submittedName>
</protein>
<evidence type="ECO:0000313" key="2">
    <source>
        <dbReference type="Proteomes" id="UP000308600"/>
    </source>
</evidence>
<keyword evidence="2" id="KW-1185">Reference proteome</keyword>
<dbReference type="Proteomes" id="UP000308600">
    <property type="component" value="Unassembled WGS sequence"/>
</dbReference>
<name>A0ACD3B7K1_9AGAR</name>
<reference evidence="1 2" key="1">
    <citation type="journal article" date="2019" name="Nat. Ecol. Evol.">
        <title>Megaphylogeny resolves global patterns of mushroom evolution.</title>
        <authorList>
            <person name="Varga T."/>
            <person name="Krizsan K."/>
            <person name="Foldi C."/>
            <person name="Dima B."/>
            <person name="Sanchez-Garcia M."/>
            <person name="Sanchez-Ramirez S."/>
            <person name="Szollosi G.J."/>
            <person name="Szarkandi J.G."/>
            <person name="Papp V."/>
            <person name="Albert L."/>
            <person name="Andreopoulos W."/>
            <person name="Angelini C."/>
            <person name="Antonin V."/>
            <person name="Barry K.W."/>
            <person name="Bougher N.L."/>
            <person name="Buchanan P."/>
            <person name="Buyck B."/>
            <person name="Bense V."/>
            <person name="Catcheside P."/>
            <person name="Chovatia M."/>
            <person name="Cooper J."/>
            <person name="Damon W."/>
            <person name="Desjardin D."/>
            <person name="Finy P."/>
            <person name="Geml J."/>
            <person name="Haridas S."/>
            <person name="Hughes K."/>
            <person name="Justo A."/>
            <person name="Karasinski D."/>
            <person name="Kautmanova I."/>
            <person name="Kiss B."/>
            <person name="Kocsube S."/>
            <person name="Kotiranta H."/>
            <person name="LaButti K.M."/>
            <person name="Lechner B.E."/>
            <person name="Liimatainen K."/>
            <person name="Lipzen A."/>
            <person name="Lukacs Z."/>
            <person name="Mihaltcheva S."/>
            <person name="Morgado L.N."/>
            <person name="Niskanen T."/>
            <person name="Noordeloos M.E."/>
            <person name="Ohm R.A."/>
            <person name="Ortiz-Santana B."/>
            <person name="Ovrebo C."/>
            <person name="Racz N."/>
            <person name="Riley R."/>
            <person name="Savchenko A."/>
            <person name="Shiryaev A."/>
            <person name="Soop K."/>
            <person name="Spirin V."/>
            <person name="Szebenyi C."/>
            <person name="Tomsovsky M."/>
            <person name="Tulloss R.E."/>
            <person name="Uehling J."/>
            <person name="Grigoriev I.V."/>
            <person name="Vagvolgyi C."/>
            <person name="Papp T."/>
            <person name="Martin F.M."/>
            <person name="Miettinen O."/>
            <person name="Hibbett D.S."/>
            <person name="Nagy L.G."/>
        </authorList>
    </citation>
    <scope>NUCLEOTIDE SEQUENCE [LARGE SCALE GENOMIC DNA]</scope>
    <source>
        <strain evidence="1 2">NL-1719</strain>
    </source>
</reference>
<accession>A0ACD3B7K1</accession>
<organism evidence="1 2">
    <name type="scientific">Pluteus cervinus</name>
    <dbReference type="NCBI Taxonomy" id="181527"/>
    <lineage>
        <taxon>Eukaryota</taxon>
        <taxon>Fungi</taxon>
        <taxon>Dikarya</taxon>
        <taxon>Basidiomycota</taxon>
        <taxon>Agaricomycotina</taxon>
        <taxon>Agaricomycetes</taxon>
        <taxon>Agaricomycetidae</taxon>
        <taxon>Agaricales</taxon>
        <taxon>Pluteineae</taxon>
        <taxon>Pluteaceae</taxon>
        <taxon>Pluteus</taxon>
    </lineage>
</organism>